<sequence length="88" mass="10003">MQPLIYKERIQRWGLRKSMLVSIALHSVVLFGISFVVIQSPWKLNEATIVNIKFADADFDAKGQSHQGFEDLHTNKLSTAMQNQDVNS</sequence>
<dbReference type="EMBL" id="UINC01013661">
    <property type="protein sequence ID" value="SVA58865.1"/>
    <property type="molecule type" value="Genomic_DNA"/>
</dbReference>
<gene>
    <name evidence="2" type="ORF">METZ01_LOCUS111719</name>
</gene>
<accession>A0A381X2A8</accession>
<organism evidence="2">
    <name type="scientific">marine metagenome</name>
    <dbReference type="NCBI Taxonomy" id="408172"/>
    <lineage>
        <taxon>unclassified sequences</taxon>
        <taxon>metagenomes</taxon>
        <taxon>ecological metagenomes</taxon>
    </lineage>
</organism>
<dbReference type="AlphaFoldDB" id="A0A381X2A8"/>
<keyword evidence="1" id="KW-0812">Transmembrane</keyword>
<reference evidence="2" key="1">
    <citation type="submission" date="2018-05" db="EMBL/GenBank/DDBJ databases">
        <authorList>
            <person name="Lanie J.A."/>
            <person name="Ng W.-L."/>
            <person name="Kazmierczak K.M."/>
            <person name="Andrzejewski T.M."/>
            <person name="Davidsen T.M."/>
            <person name="Wayne K.J."/>
            <person name="Tettelin H."/>
            <person name="Glass J.I."/>
            <person name="Rusch D."/>
            <person name="Podicherti R."/>
            <person name="Tsui H.-C.T."/>
            <person name="Winkler M.E."/>
        </authorList>
    </citation>
    <scope>NUCLEOTIDE SEQUENCE</scope>
</reference>
<proteinExistence type="predicted"/>
<name>A0A381X2A8_9ZZZZ</name>
<keyword evidence="1" id="KW-0472">Membrane</keyword>
<feature type="transmembrane region" description="Helical" evidence="1">
    <location>
        <begin position="20"/>
        <end position="38"/>
    </location>
</feature>
<evidence type="ECO:0000256" key="1">
    <source>
        <dbReference type="SAM" id="Phobius"/>
    </source>
</evidence>
<protein>
    <submittedName>
        <fullName evidence="2">Uncharacterized protein</fullName>
    </submittedName>
</protein>
<evidence type="ECO:0000313" key="2">
    <source>
        <dbReference type="EMBL" id="SVA58865.1"/>
    </source>
</evidence>
<keyword evidence="1" id="KW-1133">Transmembrane helix</keyword>
<feature type="non-terminal residue" evidence="2">
    <location>
        <position position="88"/>
    </location>
</feature>